<organism evidence="2 3">
    <name type="scientific">Mycena maculata</name>
    <dbReference type="NCBI Taxonomy" id="230809"/>
    <lineage>
        <taxon>Eukaryota</taxon>
        <taxon>Fungi</taxon>
        <taxon>Dikarya</taxon>
        <taxon>Basidiomycota</taxon>
        <taxon>Agaricomycotina</taxon>
        <taxon>Agaricomycetes</taxon>
        <taxon>Agaricomycetidae</taxon>
        <taxon>Agaricales</taxon>
        <taxon>Marasmiineae</taxon>
        <taxon>Mycenaceae</taxon>
        <taxon>Mycena</taxon>
    </lineage>
</organism>
<reference evidence="2" key="1">
    <citation type="submission" date="2023-03" db="EMBL/GenBank/DDBJ databases">
        <title>Massive genome expansion in bonnet fungi (Mycena s.s.) driven by repeated elements and novel gene families across ecological guilds.</title>
        <authorList>
            <consortium name="Lawrence Berkeley National Laboratory"/>
            <person name="Harder C.B."/>
            <person name="Miyauchi S."/>
            <person name="Viragh M."/>
            <person name="Kuo A."/>
            <person name="Thoen E."/>
            <person name="Andreopoulos B."/>
            <person name="Lu D."/>
            <person name="Skrede I."/>
            <person name="Drula E."/>
            <person name="Henrissat B."/>
            <person name="Morin E."/>
            <person name="Kohler A."/>
            <person name="Barry K."/>
            <person name="LaButti K."/>
            <person name="Morin E."/>
            <person name="Salamov A."/>
            <person name="Lipzen A."/>
            <person name="Mereny Z."/>
            <person name="Hegedus B."/>
            <person name="Baldrian P."/>
            <person name="Stursova M."/>
            <person name="Weitz H."/>
            <person name="Taylor A."/>
            <person name="Grigoriev I.V."/>
            <person name="Nagy L.G."/>
            <person name="Martin F."/>
            <person name="Kauserud H."/>
        </authorList>
    </citation>
    <scope>NUCLEOTIDE SEQUENCE</scope>
    <source>
        <strain evidence="2">CBHHK188m</strain>
    </source>
</reference>
<protein>
    <submittedName>
        <fullName evidence="2">Uncharacterized protein</fullName>
    </submittedName>
</protein>
<keyword evidence="3" id="KW-1185">Reference proteome</keyword>
<dbReference type="EMBL" id="JARJLG010000211">
    <property type="protein sequence ID" value="KAJ7727521.1"/>
    <property type="molecule type" value="Genomic_DNA"/>
</dbReference>
<evidence type="ECO:0000256" key="1">
    <source>
        <dbReference type="SAM" id="MobiDB-lite"/>
    </source>
</evidence>
<dbReference type="AlphaFoldDB" id="A0AAD7MPZ0"/>
<dbReference type="Proteomes" id="UP001215280">
    <property type="component" value="Unassembled WGS sequence"/>
</dbReference>
<evidence type="ECO:0000313" key="3">
    <source>
        <dbReference type="Proteomes" id="UP001215280"/>
    </source>
</evidence>
<feature type="region of interest" description="Disordered" evidence="1">
    <location>
        <begin position="1"/>
        <end position="31"/>
    </location>
</feature>
<sequence>MSDKNRATRTEVLIGKYDKRERSPRSKPVNCGDIGEEKYPGVWVACQIPGAPREYEQIWEEEGTWRRHINLSGALQQGYLNDETLLPRRIVTQCVQSGIGERATGLPKPPAVHWIQMVGIGSPVPGTNALDCHGKEEVSPFVLSGDVSTTPDPESDSSAKAKELRQSRSSLALVIPAIDERQLSA</sequence>
<accession>A0AAD7MPZ0</accession>
<feature type="region of interest" description="Disordered" evidence="1">
    <location>
        <begin position="143"/>
        <end position="166"/>
    </location>
</feature>
<name>A0AAD7MPZ0_9AGAR</name>
<gene>
    <name evidence="2" type="ORF">DFH07DRAFT_782429</name>
</gene>
<proteinExistence type="predicted"/>
<feature type="compositionally biased region" description="Polar residues" evidence="1">
    <location>
        <begin position="146"/>
        <end position="156"/>
    </location>
</feature>
<comment type="caution">
    <text evidence="2">The sequence shown here is derived from an EMBL/GenBank/DDBJ whole genome shotgun (WGS) entry which is preliminary data.</text>
</comment>
<evidence type="ECO:0000313" key="2">
    <source>
        <dbReference type="EMBL" id="KAJ7727521.1"/>
    </source>
</evidence>
<feature type="compositionally biased region" description="Basic and acidic residues" evidence="1">
    <location>
        <begin position="157"/>
        <end position="166"/>
    </location>
</feature>